<feature type="chain" id="PRO_5012202769" evidence="2">
    <location>
        <begin position="26"/>
        <end position="446"/>
    </location>
</feature>
<keyword evidence="4" id="KW-1185">Reference proteome</keyword>
<evidence type="ECO:0000313" key="4">
    <source>
        <dbReference type="Proteomes" id="UP000225706"/>
    </source>
</evidence>
<dbReference type="SUPFAM" id="SSF53254">
    <property type="entry name" value="Phosphoglycerate mutase-like"/>
    <property type="match status" value="1"/>
</dbReference>
<dbReference type="EMBL" id="LSMT01000322">
    <property type="protein sequence ID" value="PFX20311.1"/>
    <property type="molecule type" value="Genomic_DNA"/>
</dbReference>
<dbReference type="Pfam" id="PF00328">
    <property type="entry name" value="His_Phos_2"/>
    <property type="match status" value="1"/>
</dbReference>
<dbReference type="InterPro" id="IPR000560">
    <property type="entry name" value="His_Pase_clade-2"/>
</dbReference>
<keyword evidence="2" id="KW-0732">Signal</keyword>
<feature type="signal peptide" evidence="2">
    <location>
        <begin position="1"/>
        <end position="25"/>
    </location>
</feature>
<proteinExistence type="inferred from homology"/>
<comment type="caution">
    <text evidence="3">The sequence shown here is derived from an EMBL/GenBank/DDBJ whole genome shotgun (WGS) entry which is preliminary data.</text>
</comment>
<dbReference type="OrthoDB" id="10257284at2759"/>
<name>A0A2B4RRT5_STYPI</name>
<evidence type="ECO:0000256" key="1">
    <source>
        <dbReference type="ARBA" id="ARBA00005375"/>
    </source>
</evidence>
<gene>
    <name evidence="3" type="primary">cf60</name>
    <name evidence="3" type="ORF">AWC38_SpisGene15250</name>
</gene>
<dbReference type="AlphaFoldDB" id="A0A2B4RRT5"/>
<dbReference type="GO" id="GO:0016791">
    <property type="term" value="F:phosphatase activity"/>
    <property type="evidence" value="ECO:0007669"/>
    <property type="project" value="TreeGrafter"/>
</dbReference>
<reference evidence="4" key="1">
    <citation type="journal article" date="2017" name="bioRxiv">
        <title>Comparative analysis of the genomes of Stylophora pistillata and Acropora digitifera provides evidence for extensive differences between species of corals.</title>
        <authorList>
            <person name="Voolstra C.R."/>
            <person name="Li Y."/>
            <person name="Liew Y.J."/>
            <person name="Baumgarten S."/>
            <person name="Zoccola D."/>
            <person name="Flot J.-F."/>
            <person name="Tambutte S."/>
            <person name="Allemand D."/>
            <person name="Aranda M."/>
        </authorList>
    </citation>
    <scope>NUCLEOTIDE SEQUENCE [LARGE SCALE GENOMIC DNA]</scope>
</reference>
<protein>
    <submittedName>
        <fullName evidence="3">Counting factor 60</fullName>
    </submittedName>
</protein>
<dbReference type="CDD" id="cd07061">
    <property type="entry name" value="HP_HAP_like"/>
    <property type="match status" value="1"/>
</dbReference>
<accession>A0A2B4RRT5</accession>
<comment type="similarity">
    <text evidence="1">Belongs to the histidine acid phosphatase family.</text>
</comment>
<dbReference type="PANTHER" id="PTHR11567">
    <property type="entry name" value="ACID PHOSPHATASE-RELATED"/>
    <property type="match status" value="1"/>
</dbReference>
<sequence length="446" mass="50775">MAANSAARVFLAFCCFFSHCALSWATLPYCGNDSYKYIPLQMGDNGEEYTLKQVHVIIRHGDRTRANAAPCWANDTAVWDCLLTSASLPVIKHDIHDITVDRIYRDVYMPGRNDMKGDCGLGHLTFKGYKQEEVNGRNLRQVYVDTGFLSPNYSSHEVFFRTDDMSRTRQSAQALALGMFPPSAPSSGKSQVVDINVMDKDFDDMEPNPNLCPKLNQYQKEFFASESWKQHYNEKTEPLLAEVEKALGLTYKLTPEGLNHIADCLFVHICHGFPIPPTVSSDLVERVASEVEYMWYATFEYPTIQDHAKVGIGFLISEIWMAMQEALEESKARKFYLYSGHDYTVMPFMTAFNASDGNWSPYASMIQLELLETTSSKDTDYAVRLLYQGQERVIPYCRRSPCPLAQFSEYIRAIIPQHPDTDCKVTNPKLWNMPSPPRFGSAKVFF</sequence>
<dbReference type="PANTHER" id="PTHR11567:SF202">
    <property type="entry name" value="LYSOPHOSPHATIDIC ACID PHOSPHATASE TYPE 6"/>
    <property type="match status" value="1"/>
</dbReference>
<dbReference type="Proteomes" id="UP000225706">
    <property type="component" value="Unassembled WGS sequence"/>
</dbReference>
<dbReference type="Gene3D" id="3.40.50.1240">
    <property type="entry name" value="Phosphoglycerate mutase-like"/>
    <property type="match status" value="1"/>
</dbReference>
<dbReference type="InterPro" id="IPR029033">
    <property type="entry name" value="His_PPase_superfam"/>
</dbReference>
<evidence type="ECO:0000313" key="3">
    <source>
        <dbReference type="EMBL" id="PFX20311.1"/>
    </source>
</evidence>
<dbReference type="InterPro" id="IPR050645">
    <property type="entry name" value="Histidine_acid_phosphatase"/>
</dbReference>
<evidence type="ECO:0000256" key="2">
    <source>
        <dbReference type="SAM" id="SignalP"/>
    </source>
</evidence>
<organism evidence="3 4">
    <name type="scientific">Stylophora pistillata</name>
    <name type="common">Smooth cauliflower coral</name>
    <dbReference type="NCBI Taxonomy" id="50429"/>
    <lineage>
        <taxon>Eukaryota</taxon>
        <taxon>Metazoa</taxon>
        <taxon>Cnidaria</taxon>
        <taxon>Anthozoa</taxon>
        <taxon>Hexacorallia</taxon>
        <taxon>Scleractinia</taxon>
        <taxon>Astrocoeniina</taxon>
        <taxon>Pocilloporidae</taxon>
        <taxon>Stylophora</taxon>
    </lineage>
</organism>